<evidence type="ECO:0000256" key="1">
    <source>
        <dbReference type="PROSITE-ProRule" id="PRU00175"/>
    </source>
</evidence>
<gene>
    <name evidence="4" type="ORF">Z518_08763</name>
</gene>
<proteinExistence type="predicted"/>
<keyword evidence="1" id="KW-0863">Zinc-finger</keyword>
<dbReference type="Pfam" id="PF13923">
    <property type="entry name" value="zf-C3HC4_2"/>
    <property type="match status" value="1"/>
</dbReference>
<feature type="domain" description="RING-type" evidence="2">
    <location>
        <begin position="203"/>
        <end position="241"/>
    </location>
</feature>
<dbReference type="CDD" id="cd16514">
    <property type="entry name" value="RING-HC_LONFs_rpt2"/>
    <property type="match status" value="1"/>
</dbReference>
<keyword evidence="1" id="KW-0479">Metal-binding</keyword>
<dbReference type="AlphaFoldDB" id="A0A0D2J1P3"/>
<feature type="domain" description="Lon N-terminal" evidence="3">
    <location>
        <begin position="287"/>
        <end position="508"/>
    </location>
</feature>
<dbReference type="Gene3D" id="2.30.130.40">
    <property type="entry name" value="LON domain-like"/>
    <property type="match status" value="1"/>
</dbReference>
<organism evidence="4 5">
    <name type="scientific">Rhinocladiella mackenziei CBS 650.93</name>
    <dbReference type="NCBI Taxonomy" id="1442369"/>
    <lineage>
        <taxon>Eukaryota</taxon>
        <taxon>Fungi</taxon>
        <taxon>Dikarya</taxon>
        <taxon>Ascomycota</taxon>
        <taxon>Pezizomycotina</taxon>
        <taxon>Eurotiomycetes</taxon>
        <taxon>Chaetothyriomycetidae</taxon>
        <taxon>Chaetothyriales</taxon>
        <taxon>Herpotrichiellaceae</taxon>
        <taxon>Rhinocladiella</taxon>
    </lineage>
</organism>
<dbReference type="InterPro" id="IPR003111">
    <property type="entry name" value="Lon_prtase_N"/>
</dbReference>
<dbReference type="STRING" id="1442369.A0A0D2J1P3"/>
<reference evidence="4 5" key="1">
    <citation type="submission" date="2015-01" db="EMBL/GenBank/DDBJ databases">
        <title>The Genome Sequence of Rhinocladiella mackenzie CBS 650.93.</title>
        <authorList>
            <consortium name="The Broad Institute Genomics Platform"/>
            <person name="Cuomo C."/>
            <person name="de Hoog S."/>
            <person name="Gorbushina A."/>
            <person name="Stielow B."/>
            <person name="Teixiera M."/>
            <person name="Abouelleil A."/>
            <person name="Chapman S.B."/>
            <person name="Priest M."/>
            <person name="Young S.K."/>
            <person name="Wortman J."/>
            <person name="Nusbaum C."/>
            <person name="Birren B."/>
        </authorList>
    </citation>
    <scope>NUCLEOTIDE SEQUENCE [LARGE SCALE GENOMIC DNA]</scope>
    <source>
        <strain evidence="4 5">CBS 650.93</strain>
    </source>
</reference>
<dbReference type="OrthoDB" id="264917at2759"/>
<dbReference type="PANTHER" id="PTHR23327">
    <property type="entry name" value="RING FINGER PROTEIN 127"/>
    <property type="match status" value="1"/>
</dbReference>
<keyword evidence="1" id="KW-0862">Zinc</keyword>
<dbReference type="SMART" id="SM00464">
    <property type="entry name" value="LON"/>
    <property type="match status" value="1"/>
</dbReference>
<dbReference type="Proteomes" id="UP000053617">
    <property type="component" value="Unassembled WGS sequence"/>
</dbReference>
<dbReference type="RefSeq" id="XP_013269956.1">
    <property type="nucleotide sequence ID" value="XM_013414502.1"/>
</dbReference>
<keyword evidence="5" id="KW-1185">Reference proteome</keyword>
<dbReference type="SUPFAM" id="SSF88697">
    <property type="entry name" value="PUA domain-like"/>
    <property type="match status" value="1"/>
</dbReference>
<dbReference type="GO" id="GO:0061630">
    <property type="term" value="F:ubiquitin protein ligase activity"/>
    <property type="evidence" value="ECO:0007669"/>
    <property type="project" value="TreeGrafter"/>
</dbReference>
<dbReference type="VEuPathDB" id="FungiDB:Z518_08763"/>
<dbReference type="InterPro" id="IPR013083">
    <property type="entry name" value="Znf_RING/FYVE/PHD"/>
</dbReference>
<dbReference type="InterPro" id="IPR046336">
    <property type="entry name" value="Lon_prtase_N_sf"/>
</dbReference>
<dbReference type="PROSITE" id="PS51787">
    <property type="entry name" value="LON_N"/>
    <property type="match status" value="1"/>
</dbReference>
<dbReference type="SMART" id="SM00184">
    <property type="entry name" value="RING"/>
    <property type="match status" value="2"/>
</dbReference>
<dbReference type="SUPFAM" id="SSF57850">
    <property type="entry name" value="RING/U-box"/>
    <property type="match status" value="2"/>
</dbReference>
<evidence type="ECO:0000313" key="5">
    <source>
        <dbReference type="Proteomes" id="UP000053617"/>
    </source>
</evidence>
<dbReference type="Pfam" id="PF02190">
    <property type="entry name" value="LON_substr_bdg"/>
    <property type="match status" value="1"/>
</dbReference>
<dbReference type="PANTHER" id="PTHR23327:SF42">
    <property type="entry name" value="LON PEPTIDASE N-TERMINAL DOMAIN AND RING FINGER PROTEIN C14F5.10C"/>
    <property type="match status" value="1"/>
</dbReference>
<dbReference type="Gene3D" id="3.30.40.10">
    <property type="entry name" value="Zinc/RING finger domain, C3HC4 (zinc finger)"/>
    <property type="match status" value="2"/>
</dbReference>
<dbReference type="InterPro" id="IPR001841">
    <property type="entry name" value="Znf_RING"/>
</dbReference>
<evidence type="ECO:0000313" key="4">
    <source>
        <dbReference type="EMBL" id="KIX02820.1"/>
    </source>
</evidence>
<dbReference type="EMBL" id="KN847480">
    <property type="protein sequence ID" value="KIX02820.1"/>
    <property type="molecule type" value="Genomic_DNA"/>
</dbReference>
<dbReference type="PROSITE" id="PS50089">
    <property type="entry name" value="ZF_RING_2"/>
    <property type="match status" value="1"/>
</dbReference>
<dbReference type="Gene3D" id="1.20.58.1480">
    <property type="match status" value="1"/>
</dbReference>
<evidence type="ECO:0000259" key="2">
    <source>
        <dbReference type="PROSITE" id="PS50089"/>
    </source>
</evidence>
<sequence length="512" mass="57781">MSGDGTQFPTKAPGGFDAYDDARAIVKLFQCSQCSYPLREPISLPCGDTICRPCLPPLYKRENITYPVVEGRADGFLCPFKRCGLEHSIGDCGTDVTLNNVVYLVKGHIAKYKTALQELPLLLEEKLNGPPVVDSSMDVMPRSRVLQGGRIVATYILADMGELRYDSDLAYTPVAADSLESARALDVGVLESLREIIRPEVECQVCYQIMLDPLTTCCGHTFCRKCFARAMDHSHYCPMCRRRLPTLSSVQSEPSNKRITHLIQHLWPDLLAARKAMVEQEDAIDEETRLPLFPCTLSFPQMPTFLHIFEPRYRLMIRRVLQNGSRKFGMLPYREPGFAPGEPHYKPYGTVLFIERIEMLPDGRSLIGTRGQMKFRVVETSMLDGYLIGQVQRVDDIPVHEEEAIESLETRAVPAPFGGEIARIQCMSTQGLLENGLEFVERARSQSARWLHQRVLDTYGQPPSDPAIFPYWLASVLPISEYDKYQLLPATSVRERLKITAVWISKLEEANA</sequence>
<dbReference type="GeneID" id="25296834"/>
<protein>
    <submittedName>
        <fullName evidence="4">Rhinocladiella mackenziei CBS 650.93 unplaced genomic scaffold supercont1.6, whole genome shotgun sequence</fullName>
    </submittedName>
</protein>
<dbReference type="GO" id="GO:0008270">
    <property type="term" value="F:zinc ion binding"/>
    <property type="evidence" value="ECO:0007669"/>
    <property type="project" value="UniProtKB-KW"/>
</dbReference>
<name>A0A0D2J1P3_9EURO</name>
<dbReference type="HOGENOM" id="CLU_013989_4_0_1"/>
<accession>A0A0D2J1P3</accession>
<evidence type="ECO:0000259" key="3">
    <source>
        <dbReference type="PROSITE" id="PS51787"/>
    </source>
</evidence>
<dbReference type="InterPro" id="IPR015947">
    <property type="entry name" value="PUA-like_sf"/>
</dbReference>